<feature type="domain" description="Prepilin peptidase A24 N-terminal" evidence="12">
    <location>
        <begin position="20"/>
        <end position="122"/>
    </location>
</feature>
<keyword evidence="6 10" id="KW-1133">Transmembrane helix</keyword>
<evidence type="ECO:0000256" key="5">
    <source>
        <dbReference type="ARBA" id="ARBA00022692"/>
    </source>
</evidence>
<sequence>MDLFAFASAFPRAWLVALLLLGFIIGSFLNVVIYRLPHMLDRRWQQEARFQLGMPVGASSGRYDLIWPPSSCPHCHQRVKARDNIPLVSWLWLRGRARCCGGEISGLYPLTECLTGLLFVLAGVLWPPGIALLGALIGFSLLLVLAIIDARTQLLPDVLTLPLLWLGLLFNLSDTFVPLSEAVIGAMAGYLSLWSIYWGFRLLTGRDALGHGDFKLLSALGAWVGWQALPNVVLIASLAGLLITLAWRVLRRTSMQQPLAFGPWLALAGGVALTVNALSHVHL</sequence>
<protein>
    <recommendedName>
        <fullName evidence="9">Prepilin leader peptidase/N-methyltransferase</fullName>
        <ecNumber evidence="9">2.1.1.-</ecNumber>
        <ecNumber evidence="9">3.4.23.43</ecNumber>
    </recommendedName>
</protein>
<dbReference type="PANTHER" id="PTHR30487:SF0">
    <property type="entry name" value="PREPILIN LEADER PEPTIDASE_N-METHYLTRANSFERASE-RELATED"/>
    <property type="match status" value="1"/>
</dbReference>
<dbReference type="InterPro" id="IPR000045">
    <property type="entry name" value="Prepilin_IV_endopep_pep"/>
</dbReference>
<dbReference type="Gene3D" id="1.20.120.1220">
    <property type="match status" value="1"/>
</dbReference>
<keyword evidence="3" id="KW-1003">Cell membrane</keyword>
<comment type="function">
    <text evidence="9">Plays an essential role in type IV pili and type II pseudopili formation by proteolytically removing the leader sequence from substrate proteins and subsequently monomethylating the alpha-amino group of the newly exposed N-terminal phenylalanine.</text>
</comment>
<proteinExistence type="inferred from homology"/>
<reference evidence="13 14" key="1">
    <citation type="submission" date="2022-12" db="EMBL/GenBank/DDBJ databases">
        <title>Complete genome sequencing of Dickeya lacustris type strain LMG30899.</title>
        <authorList>
            <person name="Dobhal S."/>
            <person name="Arizala D."/>
            <person name="Arif M."/>
        </authorList>
    </citation>
    <scope>NUCLEOTIDE SEQUENCE [LARGE SCALE GENOMIC DNA]</scope>
    <source>
        <strain evidence="13 14">LMG30899</strain>
    </source>
</reference>
<evidence type="ECO:0000256" key="4">
    <source>
        <dbReference type="ARBA" id="ARBA00022519"/>
    </source>
</evidence>
<dbReference type="Pfam" id="PF06750">
    <property type="entry name" value="A24_N_bact"/>
    <property type="match status" value="1"/>
</dbReference>
<keyword evidence="14" id="KW-1185">Reference proteome</keyword>
<keyword evidence="9" id="KW-0808">Transferase</keyword>
<feature type="transmembrane region" description="Helical" evidence="10">
    <location>
        <begin position="179"/>
        <end position="200"/>
    </location>
</feature>
<dbReference type="InterPro" id="IPR050882">
    <property type="entry name" value="Prepilin_peptidase/N-MTase"/>
</dbReference>
<keyword evidence="9" id="KW-0645">Protease</keyword>
<name>A0ABY8G9R6_9GAMM</name>
<evidence type="ECO:0000256" key="7">
    <source>
        <dbReference type="ARBA" id="ARBA00023136"/>
    </source>
</evidence>
<keyword evidence="5 9" id="KW-0812">Transmembrane</keyword>
<feature type="domain" description="Prepilin type IV endopeptidase peptidase" evidence="11">
    <location>
        <begin position="137"/>
        <end position="245"/>
    </location>
</feature>
<feature type="transmembrane region" description="Helical" evidence="10">
    <location>
        <begin position="259"/>
        <end position="278"/>
    </location>
</feature>
<comment type="similarity">
    <text evidence="2 8">Belongs to the peptidase A24 family.</text>
</comment>
<feature type="transmembrane region" description="Helical" evidence="10">
    <location>
        <begin position="220"/>
        <end position="247"/>
    </location>
</feature>
<evidence type="ECO:0000256" key="10">
    <source>
        <dbReference type="SAM" id="Phobius"/>
    </source>
</evidence>
<dbReference type="PANTHER" id="PTHR30487">
    <property type="entry name" value="TYPE 4 PREPILIN-LIKE PROTEINS LEADER PEPTIDE-PROCESSING ENZYME"/>
    <property type="match status" value="1"/>
</dbReference>
<evidence type="ECO:0000256" key="6">
    <source>
        <dbReference type="ARBA" id="ARBA00022989"/>
    </source>
</evidence>
<keyword evidence="4" id="KW-0997">Cell inner membrane</keyword>
<evidence type="ECO:0000313" key="14">
    <source>
        <dbReference type="Proteomes" id="UP001219630"/>
    </source>
</evidence>
<evidence type="ECO:0000256" key="9">
    <source>
        <dbReference type="RuleBase" id="RU003794"/>
    </source>
</evidence>
<evidence type="ECO:0000256" key="3">
    <source>
        <dbReference type="ARBA" id="ARBA00022475"/>
    </source>
</evidence>
<evidence type="ECO:0000256" key="2">
    <source>
        <dbReference type="ARBA" id="ARBA00005801"/>
    </source>
</evidence>
<keyword evidence="9" id="KW-0489">Methyltransferase</keyword>
<dbReference type="InterPro" id="IPR010627">
    <property type="entry name" value="Prepilin_pept_A24_N"/>
</dbReference>
<dbReference type="Proteomes" id="UP001219630">
    <property type="component" value="Chromosome"/>
</dbReference>
<keyword evidence="7 10" id="KW-0472">Membrane</keyword>
<keyword evidence="9" id="KW-0511">Multifunctional enzyme</keyword>
<evidence type="ECO:0000256" key="1">
    <source>
        <dbReference type="ARBA" id="ARBA00004429"/>
    </source>
</evidence>
<comment type="catalytic activity">
    <reaction evidence="9">
        <text>Typically cleaves a -Gly-|-Phe- bond to release an N-terminal, basic peptide of 5-8 residues from type IV prepilin, and then N-methylates the new N-terminal amino group, the methyl donor being S-adenosyl-L-methionine.</text>
        <dbReference type="EC" id="3.4.23.43"/>
    </reaction>
</comment>
<evidence type="ECO:0000259" key="12">
    <source>
        <dbReference type="Pfam" id="PF06750"/>
    </source>
</evidence>
<feature type="transmembrane region" description="Helical" evidence="10">
    <location>
        <begin position="117"/>
        <end position="148"/>
    </location>
</feature>
<comment type="subcellular location">
    <subcellularLocation>
        <location evidence="1">Cell inner membrane</location>
        <topology evidence="1">Multi-pass membrane protein</topology>
    </subcellularLocation>
    <subcellularLocation>
        <location evidence="9">Cell membrane</location>
        <topology evidence="9">Multi-pass membrane protein</topology>
    </subcellularLocation>
</comment>
<dbReference type="PRINTS" id="PR00864">
    <property type="entry name" value="PREPILNPTASE"/>
</dbReference>
<organism evidence="13 14">
    <name type="scientific">Dickeya lacustris</name>
    <dbReference type="NCBI Taxonomy" id="2259638"/>
    <lineage>
        <taxon>Bacteria</taxon>
        <taxon>Pseudomonadati</taxon>
        <taxon>Pseudomonadota</taxon>
        <taxon>Gammaproteobacteria</taxon>
        <taxon>Enterobacterales</taxon>
        <taxon>Pectobacteriaceae</taxon>
        <taxon>Dickeya</taxon>
    </lineage>
</organism>
<keyword evidence="9" id="KW-0378">Hydrolase</keyword>
<dbReference type="EMBL" id="CP114280">
    <property type="protein sequence ID" value="WFN56688.1"/>
    <property type="molecule type" value="Genomic_DNA"/>
</dbReference>
<feature type="transmembrane region" description="Helical" evidence="10">
    <location>
        <begin position="12"/>
        <end position="34"/>
    </location>
</feature>
<accession>A0ABY8G9R6</accession>
<dbReference type="EC" id="2.1.1.-" evidence="9"/>
<dbReference type="InterPro" id="IPR014032">
    <property type="entry name" value="Peptidase_A24A_bac"/>
</dbReference>
<gene>
    <name evidence="13" type="ORF">O1Q98_05295</name>
</gene>
<evidence type="ECO:0000256" key="8">
    <source>
        <dbReference type="RuleBase" id="RU003793"/>
    </source>
</evidence>
<evidence type="ECO:0000259" key="11">
    <source>
        <dbReference type="Pfam" id="PF01478"/>
    </source>
</evidence>
<evidence type="ECO:0000313" key="13">
    <source>
        <dbReference type="EMBL" id="WFN56688.1"/>
    </source>
</evidence>
<dbReference type="EC" id="3.4.23.43" evidence="9"/>
<dbReference type="Pfam" id="PF01478">
    <property type="entry name" value="Peptidase_A24"/>
    <property type="match status" value="1"/>
</dbReference>
<dbReference type="RefSeq" id="WP_125260174.1">
    <property type="nucleotide sequence ID" value="NZ_CP114280.1"/>
</dbReference>